<feature type="signal peptide" evidence="4">
    <location>
        <begin position="1"/>
        <end position="18"/>
    </location>
</feature>
<dbReference type="InterPro" id="IPR008983">
    <property type="entry name" value="Tumour_necrosis_fac-like_dom"/>
</dbReference>
<dbReference type="InterPro" id="IPR050822">
    <property type="entry name" value="Cerebellin_Synaptic_Org"/>
</dbReference>
<dbReference type="PRINTS" id="PR00007">
    <property type="entry name" value="COMPLEMNTC1Q"/>
</dbReference>
<dbReference type="Gene3D" id="2.60.120.40">
    <property type="match status" value="1"/>
</dbReference>
<sequence length="173" mass="19053">MSVRVLLFIFTSFAFVHARDCEVTKLNGCCCEASRDLDNKVKEESVAFTAITTNGDALPNGPIIYDKVVTNVGKAYSARSGIFHAPVPGVYSFSFSLMGFHSNVVYMFLYKNNAEVTRLYTNGAGRHEVASNTVYLTLEKGDEVYTKGTEGKKLYAAEPYNLFSGVLIKIGIF</sequence>
<evidence type="ECO:0000313" key="7">
    <source>
        <dbReference type="Proteomes" id="UP000507470"/>
    </source>
</evidence>
<name>A0A6J8EP09_MYTCO</name>
<reference evidence="6 7" key="1">
    <citation type="submission" date="2020-06" db="EMBL/GenBank/DDBJ databases">
        <authorList>
            <person name="Li R."/>
            <person name="Bekaert M."/>
        </authorList>
    </citation>
    <scope>NUCLEOTIDE SEQUENCE [LARGE SCALE GENOMIC DNA]</scope>
    <source>
        <strain evidence="7">wild</strain>
    </source>
</reference>
<dbReference type="Pfam" id="PF00386">
    <property type="entry name" value="C1q"/>
    <property type="match status" value="1"/>
</dbReference>
<dbReference type="PROSITE" id="PS50871">
    <property type="entry name" value="C1Q"/>
    <property type="match status" value="1"/>
</dbReference>
<feature type="chain" id="PRO_5026648161" evidence="4">
    <location>
        <begin position="19"/>
        <end position="173"/>
    </location>
</feature>
<dbReference type="Proteomes" id="UP000507470">
    <property type="component" value="Unassembled WGS sequence"/>
</dbReference>
<keyword evidence="7" id="KW-1185">Reference proteome</keyword>
<proteinExistence type="predicted"/>
<dbReference type="PANTHER" id="PTHR22923">
    <property type="entry name" value="CEREBELLIN-RELATED"/>
    <property type="match status" value="1"/>
</dbReference>
<gene>
    <name evidence="6" type="ORF">MCOR_53432</name>
</gene>
<evidence type="ECO:0000256" key="4">
    <source>
        <dbReference type="SAM" id="SignalP"/>
    </source>
</evidence>
<dbReference type="SUPFAM" id="SSF49842">
    <property type="entry name" value="TNF-like"/>
    <property type="match status" value="1"/>
</dbReference>
<evidence type="ECO:0000256" key="2">
    <source>
        <dbReference type="ARBA" id="ARBA00022525"/>
    </source>
</evidence>
<dbReference type="SMART" id="SM00110">
    <property type="entry name" value="C1Q"/>
    <property type="match status" value="1"/>
</dbReference>
<protein>
    <submittedName>
        <fullName evidence="6">C1QL</fullName>
    </submittedName>
</protein>
<evidence type="ECO:0000256" key="1">
    <source>
        <dbReference type="ARBA" id="ARBA00004613"/>
    </source>
</evidence>
<dbReference type="AlphaFoldDB" id="A0A6J8EP09"/>
<accession>A0A6J8EP09</accession>
<dbReference type="EMBL" id="CACVKT020009336">
    <property type="protein sequence ID" value="CAC5421295.1"/>
    <property type="molecule type" value="Genomic_DNA"/>
</dbReference>
<evidence type="ECO:0000256" key="3">
    <source>
        <dbReference type="ARBA" id="ARBA00022729"/>
    </source>
</evidence>
<dbReference type="GO" id="GO:0005576">
    <property type="term" value="C:extracellular region"/>
    <property type="evidence" value="ECO:0007669"/>
    <property type="project" value="UniProtKB-SubCell"/>
</dbReference>
<comment type="subcellular location">
    <subcellularLocation>
        <location evidence="1">Secreted</location>
    </subcellularLocation>
</comment>
<keyword evidence="3 4" id="KW-0732">Signal</keyword>
<dbReference type="PANTHER" id="PTHR22923:SF116">
    <property type="entry name" value="C1Q DOMAIN-CONTAINING PROTEIN"/>
    <property type="match status" value="1"/>
</dbReference>
<feature type="domain" description="C1q" evidence="5">
    <location>
        <begin position="41"/>
        <end position="173"/>
    </location>
</feature>
<evidence type="ECO:0000313" key="6">
    <source>
        <dbReference type="EMBL" id="CAC5421295.1"/>
    </source>
</evidence>
<evidence type="ECO:0000259" key="5">
    <source>
        <dbReference type="PROSITE" id="PS50871"/>
    </source>
</evidence>
<dbReference type="OrthoDB" id="6077686at2759"/>
<organism evidence="6 7">
    <name type="scientific">Mytilus coruscus</name>
    <name type="common">Sea mussel</name>
    <dbReference type="NCBI Taxonomy" id="42192"/>
    <lineage>
        <taxon>Eukaryota</taxon>
        <taxon>Metazoa</taxon>
        <taxon>Spiralia</taxon>
        <taxon>Lophotrochozoa</taxon>
        <taxon>Mollusca</taxon>
        <taxon>Bivalvia</taxon>
        <taxon>Autobranchia</taxon>
        <taxon>Pteriomorphia</taxon>
        <taxon>Mytilida</taxon>
        <taxon>Mytiloidea</taxon>
        <taxon>Mytilidae</taxon>
        <taxon>Mytilinae</taxon>
        <taxon>Mytilus</taxon>
    </lineage>
</organism>
<dbReference type="InterPro" id="IPR001073">
    <property type="entry name" value="C1q_dom"/>
</dbReference>
<keyword evidence="2" id="KW-0964">Secreted</keyword>